<dbReference type="Pfam" id="PF06177">
    <property type="entry name" value="QueT"/>
    <property type="match status" value="1"/>
</dbReference>
<dbReference type="InterPro" id="IPR010387">
    <property type="entry name" value="QueT"/>
</dbReference>
<evidence type="ECO:0008006" key="4">
    <source>
        <dbReference type="Google" id="ProtNLM"/>
    </source>
</evidence>
<dbReference type="AlphaFoldDB" id="A0A430A151"/>
<dbReference type="Proteomes" id="UP000287857">
    <property type="component" value="Unassembled WGS sequence"/>
</dbReference>
<feature type="transmembrane region" description="Helical" evidence="1">
    <location>
        <begin position="112"/>
        <end position="133"/>
    </location>
</feature>
<dbReference type="RefSeq" id="WP_125983012.1">
    <property type="nucleotide sequence ID" value="NZ_NGJS01000002.1"/>
</dbReference>
<feature type="transmembrane region" description="Helical" evidence="1">
    <location>
        <begin position="139"/>
        <end position="162"/>
    </location>
</feature>
<dbReference type="EMBL" id="NGJS01000002">
    <property type="protein sequence ID" value="RSU00059.1"/>
    <property type="molecule type" value="Genomic_DNA"/>
</dbReference>
<name>A0A430A151_9ENTE</name>
<feature type="transmembrane region" description="Helical" evidence="1">
    <location>
        <begin position="21"/>
        <end position="43"/>
    </location>
</feature>
<evidence type="ECO:0000313" key="2">
    <source>
        <dbReference type="EMBL" id="RSU00059.1"/>
    </source>
</evidence>
<dbReference type="OrthoDB" id="1706970at2"/>
<sequence length="170" mass="18971">MEYKKRKQGKVSWTTADTTKVALVAGVYVAITVCLSVISFGAVQVRLSEMFNYLSLYNKKYIFAVTLGVAMANVFSPLGIIDVVIGSMCTLIVLTVNYYITKNIKNLKLKMVVTALLFSFSMFTVAGQLTFFYKVPFFVNWLIIAVGELISMTIGGIIIYWIGKKIDLTK</sequence>
<keyword evidence="1" id="KW-1133">Transmembrane helix</keyword>
<keyword evidence="3" id="KW-1185">Reference proteome</keyword>
<feature type="transmembrane region" description="Helical" evidence="1">
    <location>
        <begin position="78"/>
        <end position="100"/>
    </location>
</feature>
<protein>
    <recommendedName>
        <fullName evidence="4">QueT transporter family protein</fullName>
    </recommendedName>
</protein>
<dbReference type="PANTHER" id="PTHR40044:SF1">
    <property type="entry name" value="INTEGRAL MEMBRANE PROTEIN"/>
    <property type="match status" value="1"/>
</dbReference>
<dbReference type="PIRSF" id="PIRSF031501">
    <property type="entry name" value="QueT"/>
    <property type="match status" value="1"/>
</dbReference>
<reference evidence="2 3" key="1">
    <citation type="submission" date="2017-05" db="EMBL/GenBank/DDBJ databases">
        <title>Vagococcus spp. assemblies.</title>
        <authorList>
            <person name="Gulvik C.A."/>
        </authorList>
    </citation>
    <scope>NUCLEOTIDE SEQUENCE [LARGE SCALE GENOMIC DNA]</scope>
    <source>
        <strain evidence="2 3">SS1995</strain>
    </source>
</reference>
<keyword evidence="1" id="KW-0812">Transmembrane</keyword>
<dbReference type="PANTHER" id="PTHR40044">
    <property type="entry name" value="INTEGRAL MEMBRANE PROTEIN-RELATED"/>
    <property type="match status" value="1"/>
</dbReference>
<organism evidence="2 3">
    <name type="scientific">Vagococcus vulneris</name>
    <dbReference type="NCBI Taxonomy" id="1977869"/>
    <lineage>
        <taxon>Bacteria</taxon>
        <taxon>Bacillati</taxon>
        <taxon>Bacillota</taxon>
        <taxon>Bacilli</taxon>
        <taxon>Lactobacillales</taxon>
        <taxon>Enterococcaceae</taxon>
        <taxon>Vagococcus</taxon>
    </lineage>
</organism>
<proteinExistence type="predicted"/>
<evidence type="ECO:0000313" key="3">
    <source>
        <dbReference type="Proteomes" id="UP000287857"/>
    </source>
</evidence>
<keyword evidence="1" id="KW-0472">Membrane</keyword>
<accession>A0A430A151</accession>
<comment type="caution">
    <text evidence="2">The sequence shown here is derived from an EMBL/GenBank/DDBJ whole genome shotgun (WGS) entry which is preliminary data.</text>
</comment>
<gene>
    <name evidence="2" type="ORF">CBF37_01795</name>
</gene>
<evidence type="ECO:0000256" key="1">
    <source>
        <dbReference type="SAM" id="Phobius"/>
    </source>
</evidence>